<evidence type="ECO:0000313" key="8">
    <source>
        <dbReference type="Proteomes" id="UP000485058"/>
    </source>
</evidence>
<comment type="caution">
    <text evidence="7">The sequence shown here is derived from an EMBL/GenBank/DDBJ whole genome shotgun (WGS) entry which is preliminary data.</text>
</comment>
<feature type="transmembrane region" description="Helical" evidence="5">
    <location>
        <begin position="87"/>
        <end position="107"/>
    </location>
</feature>
<dbReference type="Pfam" id="PF04116">
    <property type="entry name" value="FA_hydroxylase"/>
    <property type="match status" value="1"/>
</dbReference>
<evidence type="ECO:0000256" key="2">
    <source>
        <dbReference type="ARBA" id="ARBA00022746"/>
    </source>
</evidence>
<keyword evidence="5" id="KW-0812">Transmembrane</keyword>
<dbReference type="PANTHER" id="PTHR31899:SF9">
    <property type="entry name" value="BETA-CAROTENE 3-HYDROXYLASE 1, CHLOROPLASTIC"/>
    <property type="match status" value="1"/>
</dbReference>
<feature type="transmembrane region" description="Helical" evidence="5">
    <location>
        <begin position="184"/>
        <end position="201"/>
    </location>
</feature>
<evidence type="ECO:0000256" key="5">
    <source>
        <dbReference type="SAM" id="Phobius"/>
    </source>
</evidence>
<keyword evidence="8" id="KW-1185">Reference proteome</keyword>
<dbReference type="PANTHER" id="PTHR31899">
    <property type="entry name" value="BETA-CAROTENE 3-HYDROXYLASE 1, CHLOROPLASTIC"/>
    <property type="match status" value="1"/>
</dbReference>
<reference evidence="7 8" key="1">
    <citation type="submission" date="2020-02" db="EMBL/GenBank/DDBJ databases">
        <title>Draft genome sequence of Haematococcus lacustris strain NIES-144.</title>
        <authorList>
            <person name="Morimoto D."/>
            <person name="Nakagawa S."/>
            <person name="Yoshida T."/>
            <person name="Sawayama S."/>
        </authorList>
    </citation>
    <scope>NUCLEOTIDE SEQUENCE [LARGE SCALE GENOMIC DNA]</scope>
    <source>
        <strain evidence="7 8">NIES-144</strain>
    </source>
</reference>
<accession>A0A699ZBE5</accession>
<keyword evidence="5" id="KW-1133">Transmembrane helix</keyword>
<dbReference type="GO" id="GO:0016119">
    <property type="term" value="P:carotene metabolic process"/>
    <property type="evidence" value="ECO:0007669"/>
    <property type="project" value="TreeGrafter"/>
</dbReference>
<keyword evidence="3" id="KW-0560">Oxidoreductase</keyword>
<dbReference type="InterPro" id="IPR045019">
    <property type="entry name" value="BETA-OHASE-like"/>
</dbReference>
<evidence type="ECO:0000313" key="7">
    <source>
        <dbReference type="EMBL" id="GFH16569.1"/>
    </source>
</evidence>
<keyword evidence="5" id="KW-0472">Membrane</keyword>
<proteinExistence type="inferred from homology"/>
<evidence type="ECO:0000256" key="4">
    <source>
        <dbReference type="ARBA" id="ARBA00026097"/>
    </source>
</evidence>
<dbReference type="EC" id="1.14.15.24" evidence="4"/>
<dbReference type="EMBL" id="BLLF01001016">
    <property type="protein sequence ID" value="GFH16569.1"/>
    <property type="molecule type" value="Genomic_DNA"/>
</dbReference>
<evidence type="ECO:0000259" key="6">
    <source>
        <dbReference type="Pfam" id="PF04116"/>
    </source>
</evidence>
<dbReference type="GO" id="GO:0005506">
    <property type="term" value="F:iron ion binding"/>
    <property type="evidence" value="ECO:0007669"/>
    <property type="project" value="InterPro"/>
</dbReference>
<dbReference type="GO" id="GO:0016123">
    <property type="term" value="P:xanthophyll biosynthetic process"/>
    <property type="evidence" value="ECO:0007669"/>
    <property type="project" value="TreeGrafter"/>
</dbReference>
<gene>
    <name evidence="7" type="ORF">HaLaN_13011</name>
</gene>
<dbReference type="Proteomes" id="UP000485058">
    <property type="component" value="Unassembled WGS sequence"/>
</dbReference>
<keyword evidence="2" id="KW-0125">Carotenoid biosynthesis</keyword>
<sequence length="299" mass="32658">MLSKLQSISVKARRVELARDITRPKVCLHAQRCSLVRLRVAAPQTEEALGTVQQAAGAGDEHSADVALQQLDRAIAERRARRKREQLSYQAAAIAASIGVSGIAIFATYLRFAMHMTVGGAVPWGEVAGTLLLVVGGAVSFSHLGMEMYARYAHKAIWHESPLGWLLHKSHHTPRTGPFEANDLFAIINGLPAMLLCTFGFWLPNVLGAACFGAGLGITLYGMAYMFVHDGLVHRRFPTGPIAGLPYMKRLTVAHQLHHSGKYGGAPWGMFLGPQELQHIPGAAEEVERLVLELDWSKR</sequence>
<protein>
    <recommendedName>
        <fullName evidence="4">beta-carotene 3-hydroxylase</fullName>
        <ecNumber evidence="4">1.14.15.24</ecNumber>
    </recommendedName>
</protein>
<name>A0A699ZBE5_HAELA</name>
<evidence type="ECO:0000256" key="1">
    <source>
        <dbReference type="ARBA" id="ARBA00009324"/>
    </source>
</evidence>
<evidence type="ECO:0000256" key="3">
    <source>
        <dbReference type="ARBA" id="ARBA00023002"/>
    </source>
</evidence>
<dbReference type="AlphaFoldDB" id="A0A699ZBE5"/>
<dbReference type="InterPro" id="IPR006694">
    <property type="entry name" value="Fatty_acid_hydroxylase"/>
</dbReference>
<feature type="transmembrane region" description="Helical" evidence="5">
    <location>
        <begin position="127"/>
        <end position="146"/>
    </location>
</feature>
<organism evidence="7 8">
    <name type="scientific">Haematococcus lacustris</name>
    <name type="common">Green alga</name>
    <name type="synonym">Haematococcus pluvialis</name>
    <dbReference type="NCBI Taxonomy" id="44745"/>
    <lineage>
        <taxon>Eukaryota</taxon>
        <taxon>Viridiplantae</taxon>
        <taxon>Chlorophyta</taxon>
        <taxon>core chlorophytes</taxon>
        <taxon>Chlorophyceae</taxon>
        <taxon>CS clade</taxon>
        <taxon>Chlamydomonadales</taxon>
        <taxon>Haematococcaceae</taxon>
        <taxon>Haematococcus</taxon>
    </lineage>
</organism>
<comment type="similarity">
    <text evidence="1">Belongs to the sterol desaturase family.</text>
</comment>
<feature type="transmembrane region" description="Helical" evidence="5">
    <location>
        <begin position="207"/>
        <end position="228"/>
    </location>
</feature>
<dbReference type="GO" id="GO:0010291">
    <property type="term" value="F:beta-carotene 3-hydroxylase activity"/>
    <property type="evidence" value="ECO:0007669"/>
    <property type="project" value="UniProtKB-EC"/>
</dbReference>
<feature type="domain" description="Fatty acid hydroxylase" evidence="6">
    <location>
        <begin position="144"/>
        <end position="263"/>
    </location>
</feature>
<dbReference type="GO" id="GO:0009507">
    <property type="term" value="C:chloroplast"/>
    <property type="evidence" value="ECO:0007669"/>
    <property type="project" value="TreeGrafter"/>
</dbReference>